<dbReference type="Gene3D" id="3.40.50.1820">
    <property type="entry name" value="alpha/beta hydrolase"/>
    <property type="match status" value="2"/>
</dbReference>
<sequence>MDSFSKLLRRVSRSAVIVLPFLVSTHTAIAADKLPALGVNLENTSVSGLSSGAFMTSQFYVVNSDIMVGAGVIAGGPYLCAQSYAYQSYMVNATTACMNPLTASVGPNTQMLVSKTKKLSKEKKIDNIDNIKDDKIYIFSGKADHVVATKVVDQTEKFFLDLGVDADSILYNTNVDAGHAIITNNKKDTECDLTKAPFINDCDFEQSHRIIRHIYGDTKPPSEKATGKIIKFDQLEFVDSEYTSMSKHAYAYVPDQCYSQSCNLHVVFHGCLQGADVIGDQYYAGTGYNEIADTNNLVMLYPQVHPSKGKPLNPQGCWDFWGYSLPEESQPDYFTKEAPQIKAVTKMVKRLAQQNVAAQ</sequence>
<dbReference type="EMBL" id="BSPD01000095">
    <property type="protein sequence ID" value="GLS28052.1"/>
    <property type="molecule type" value="Genomic_DNA"/>
</dbReference>
<gene>
    <name evidence="2" type="ORF">GCM10007877_37710</name>
</gene>
<name>A0AA37TAX6_9GAMM</name>
<reference evidence="2 3" key="1">
    <citation type="journal article" date="2014" name="Int. J. Syst. Evol. Microbiol.">
        <title>Complete genome sequence of Corynebacterium casei LMG S-19264T (=DSM 44701T), isolated from a smear-ripened cheese.</title>
        <authorList>
            <consortium name="US DOE Joint Genome Institute (JGI-PGF)"/>
            <person name="Walter F."/>
            <person name="Albersmeier A."/>
            <person name="Kalinowski J."/>
            <person name="Ruckert C."/>
        </authorList>
    </citation>
    <scope>NUCLEOTIDE SEQUENCE [LARGE SCALE GENOMIC DNA]</scope>
    <source>
        <strain evidence="2 3">NBRC 110095</strain>
    </source>
</reference>
<keyword evidence="1" id="KW-0732">Signal</keyword>
<dbReference type="PANTHER" id="PTHR42972:SF8">
    <property type="entry name" value="POLYHYDROXYBUTYRATE DEPOLYMERASE"/>
    <property type="match status" value="1"/>
</dbReference>
<dbReference type="RefSeq" id="WP_232592173.1">
    <property type="nucleotide sequence ID" value="NZ_BSPD01000095.1"/>
</dbReference>
<feature type="signal peptide" evidence="1">
    <location>
        <begin position="1"/>
        <end position="30"/>
    </location>
</feature>
<organism evidence="2 3">
    <name type="scientific">Marinibactrum halimedae</name>
    <dbReference type="NCBI Taxonomy" id="1444977"/>
    <lineage>
        <taxon>Bacteria</taxon>
        <taxon>Pseudomonadati</taxon>
        <taxon>Pseudomonadota</taxon>
        <taxon>Gammaproteobacteria</taxon>
        <taxon>Cellvibrionales</taxon>
        <taxon>Cellvibrionaceae</taxon>
        <taxon>Marinibactrum</taxon>
    </lineage>
</organism>
<evidence type="ECO:0000256" key="1">
    <source>
        <dbReference type="SAM" id="SignalP"/>
    </source>
</evidence>
<keyword evidence="3" id="KW-1185">Reference proteome</keyword>
<protein>
    <submittedName>
        <fullName evidence="2">Depolymerase</fullName>
    </submittedName>
</protein>
<dbReference type="PANTHER" id="PTHR42972">
    <property type="entry name" value="TOL-PAL SYSTEM PROTEIN TOLB"/>
    <property type="match status" value="1"/>
</dbReference>
<feature type="chain" id="PRO_5041298890" evidence="1">
    <location>
        <begin position="31"/>
        <end position="359"/>
    </location>
</feature>
<dbReference type="AlphaFoldDB" id="A0AA37TAX6"/>
<proteinExistence type="predicted"/>
<evidence type="ECO:0000313" key="3">
    <source>
        <dbReference type="Proteomes" id="UP001156870"/>
    </source>
</evidence>
<accession>A0AA37TAX6</accession>
<comment type="caution">
    <text evidence="2">The sequence shown here is derived from an EMBL/GenBank/DDBJ whole genome shotgun (WGS) entry which is preliminary data.</text>
</comment>
<dbReference type="InterPro" id="IPR029058">
    <property type="entry name" value="AB_hydrolase_fold"/>
</dbReference>
<dbReference type="Proteomes" id="UP001156870">
    <property type="component" value="Unassembled WGS sequence"/>
</dbReference>
<dbReference type="SUPFAM" id="SSF53474">
    <property type="entry name" value="alpha/beta-Hydrolases"/>
    <property type="match status" value="1"/>
</dbReference>
<evidence type="ECO:0000313" key="2">
    <source>
        <dbReference type="EMBL" id="GLS28052.1"/>
    </source>
</evidence>